<dbReference type="SUPFAM" id="SSF47413">
    <property type="entry name" value="lambda repressor-like DNA-binding domains"/>
    <property type="match status" value="1"/>
</dbReference>
<dbReference type="InterPro" id="IPR001387">
    <property type="entry name" value="Cro/C1-type_HTH"/>
</dbReference>
<evidence type="ECO:0000259" key="4">
    <source>
        <dbReference type="PROSITE" id="PS50932"/>
    </source>
</evidence>
<feature type="domain" description="HTH cro/C1-type" evidence="5">
    <location>
        <begin position="10"/>
        <end position="32"/>
    </location>
</feature>
<reference evidence="6 7" key="1">
    <citation type="submission" date="2010-12" db="EMBL/GenBank/DDBJ databases">
        <title>Whole genome sequence of Anaerolinea thermophila UNI-1.</title>
        <authorList>
            <person name="Narita-Yamada S."/>
            <person name="Kishi E."/>
            <person name="Watanabe Y."/>
            <person name="Takasaki K."/>
            <person name="Ankai A."/>
            <person name="Oguchi A."/>
            <person name="Fukui S."/>
            <person name="Takahashi M."/>
            <person name="Yashiro I."/>
            <person name="Hosoyama A."/>
            <person name="Sekiguchi Y."/>
            <person name="Hanada S."/>
            <person name="Fujita N."/>
        </authorList>
    </citation>
    <scope>NUCLEOTIDE SEQUENCE [LARGE SCALE GENOMIC DNA]</scope>
    <source>
        <strain evidence="7">DSM 14523 / JCM 11388 / NBRC 100420 / UNI-1</strain>
    </source>
</reference>
<dbReference type="InterPro" id="IPR028082">
    <property type="entry name" value="Peripla_BP_I"/>
</dbReference>
<dbReference type="InterPro" id="IPR010982">
    <property type="entry name" value="Lambda_DNA-bd_dom_sf"/>
</dbReference>
<dbReference type="Pfam" id="PF00356">
    <property type="entry name" value="LacI"/>
    <property type="match status" value="1"/>
</dbReference>
<dbReference type="Gene3D" id="1.10.260.40">
    <property type="entry name" value="lambda repressor-like DNA-binding domains"/>
    <property type="match status" value="1"/>
</dbReference>
<feature type="domain" description="HTH lacI-type" evidence="4">
    <location>
        <begin position="9"/>
        <end position="63"/>
    </location>
</feature>
<keyword evidence="2" id="KW-0238">DNA-binding</keyword>
<dbReference type="AlphaFoldDB" id="E8MZH1"/>
<gene>
    <name evidence="6" type="ordered locus">ANT_24930</name>
</gene>
<accession>E8MZH1</accession>
<dbReference type="Proteomes" id="UP000008922">
    <property type="component" value="Chromosome"/>
</dbReference>
<dbReference type="STRING" id="926569.ANT_24930"/>
<dbReference type="GO" id="GO:0000976">
    <property type="term" value="F:transcription cis-regulatory region binding"/>
    <property type="evidence" value="ECO:0007669"/>
    <property type="project" value="TreeGrafter"/>
</dbReference>
<dbReference type="InParanoid" id="E8MZH1"/>
<dbReference type="EMBL" id="AP012029">
    <property type="protein sequence ID" value="BAJ64519.1"/>
    <property type="molecule type" value="Genomic_DNA"/>
</dbReference>
<dbReference type="PANTHER" id="PTHR30146">
    <property type="entry name" value="LACI-RELATED TRANSCRIPTIONAL REPRESSOR"/>
    <property type="match status" value="1"/>
</dbReference>
<keyword evidence="7" id="KW-1185">Reference proteome</keyword>
<keyword evidence="1" id="KW-0805">Transcription regulation</keyword>
<dbReference type="GO" id="GO:0003700">
    <property type="term" value="F:DNA-binding transcription factor activity"/>
    <property type="evidence" value="ECO:0007669"/>
    <property type="project" value="TreeGrafter"/>
</dbReference>
<evidence type="ECO:0000256" key="2">
    <source>
        <dbReference type="ARBA" id="ARBA00023125"/>
    </source>
</evidence>
<evidence type="ECO:0000313" key="7">
    <source>
        <dbReference type="Proteomes" id="UP000008922"/>
    </source>
</evidence>
<dbReference type="KEGG" id="atm:ANT_24930"/>
<dbReference type="RefSeq" id="WP_013560874.1">
    <property type="nucleotide sequence ID" value="NC_014960.1"/>
</dbReference>
<dbReference type="Pfam" id="PF13377">
    <property type="entry name" value="Peripla_BP_3"/>
    <property type="match status" value="1"/>
</dbReference>
<sequence length="360" mass="40440">MAMNPQKRATLKEVARLAGVSYQTVSKVLNGQVQLPEVTEARIWEAVRALNYTPNHTARSLRSRRSHTIAYCWAPTATGQANPILDELLQSMVQAAEQQGYYLLCFPNLPDPNRQREAYRELIDSGRVDGFILSSVEYEDPRILYLMERRFPFVAFGRSNPEYQFPSIDIDGGMGMLKVVRHLVERGHRRIAALTWPPESRVGANRISGFLQGLIEADIPPVPEWMERGEGVPSFGYQATLRLLKLPEAMRPTAIVAFNDAMALGAVRAAQQLGYRVGSDIAVTGFDDTPIARYTLPPLTSVRQPIWEVGERLVNRLIALLDHPEISSPYCELIEPELIIRASSTGEETPLDQDHPYLYP</sequence>
<dbReference type="PRINTS" id="PR00036">
    <property type="entry name" value="HTHLACI"/>
</dbReference>
<dbReference type="InterPro" id="IPR000843">
    <property type="entry name" value="HTH_LacI"/>
</dbReference>
<dbReference type="Gene3D" id="3.40.50.2300">
    <property type="match status" value="2"/>
</dbReference>
<dbReference type="eggNOG" id="COG1609">
    <property type="taxonomic scope" value="Bacteria"/>
</dbReference>
<dbReference type="InterPro" id="IPR046335">
    <property type="entry name" value="LacI/GalR-like_sensor"/>
</dbReference>
<evidence type="ECO:0000256" key="1">
    <source>
        <dbReference type="ARBA" id="ARBA00023015"/>
    </source>
</evidence>
<evidence type="ECO:0000313" key="6">
    <source>
        <dbReference type="EMBL" id="BAJ64519.1"/>
    </source>
</evidence>
<keyword evidence="3" id="KW-0804">Transcription</keyword>
<dbReference type="SMART" id="SM00354">
    <property type="entry name" value="HTH_LACI"/>
    <property type="match status" value="1"/>
</dbReference>
<dbReference type="PANTHER" id="PTHR30146:SF109">
    <property type="entry name" value="HTH-TYPE TRANSCRIPTIONAL REGULATOR GALS"/>
    <property type="match status" value="1"/>
</dbReference>
<dbReference type="SUPFAM" id="SSF53822">
    <property type="entry name" value="Periplasmic binding protein-like I"/>
    <property type="match status" value="1"/>
</dbReference>
<evidence type="ECO:0000256" key="3">
    <source>
        <dbReference type="ARBA" id="ARBA00023163"/>
    </source>
</evidence>
<dbReference type="PROSITE" id="PS50943">
    <property type="entry name" value="HTH_CROC1"/>
    <property type="match status" value="1"/>
</dbReference>
<name>E8MZH1_ANATU</name>
<dbReference type="CDD" id="cd06292">
    <property type="entry name" value="PBP1_AglR_RafR-like"/>
    <property type="match status" value="1"/>
</dbReference>
<proteinExistence type="predicted"/>
<dbReference type="PROSITE" id="PS00356">
    <property type="entry name" value="HTH_LACI_1"/>
    <property type="match status" value="1"/>
</dbReference>
<protein>
    <submittedName>
        <fullName evidence="6">LacI family transcriptional regulator</fullName>
    </submittedName>
</protein>
<evidence type="ECO:0000259" key="5">
    <source>
        <dbReference type="PROSITE" id="PS50943"/>
    </source>
</evidence>
<dbReference type="CDD" id="cd01392">
    <property type="entry name" value="HTH_LacI"/>
    <property type="match status" value="1"/>
</dbReference>
<dbReference type="HOGENOM" id="CLU_037628_6_1_0"/>
<dbReference type="PROSITE" id="PS50932">
    <property type="entry name" value="HTH_LACI_2"/>
    <property type="match status" value="1"/>
</dbReference>
<organism evidence="6 7">
    <name type="scientific">Anaerolinea thermophila (strain DSM 14523 / JCM 11388 / NBRC 100420 / UNI-1)</name>
    <dbReference type="NCBI Taxonomy" id="926569"/>
    <lineage>
        <taxon>Bacteria</taxon>
        <taxon>Bacillati</taxon>
        <taxon>Chloroflexota</taxon>
        <taxon>Anaerolineae</taxon>
        <taxon>Anaerolineales</taxon>
        <taxon>Anaerolineaceae</taxon>
        <taxon>Anaerolinea</taxon>
    </lineage>
</organism>